<dbReference type="Gene3D" id="3.40.190.10">
    <property type="entry name" value="Periplasmic binding protein-like II"/>
    <property type="match status" value="2"/>
</dbReference>
<dbReference type="SMART" id="SM00448">
    <property type="entry name" value="REC"/>
    <property type="match status" value="1"/>
</dbReference>
<dbReference type="PANTHER" id="PTHR44591">
    <property type="entry name" value="STRESS RESPONSE REGULATOR PROTEIN 1"/>
    <property type="match status" value="1"/>
</dbReference>
<protein>
    <submittedName>
        <fullName evidence="4">Signal transduction response regulator receiver domain</fullName>
    </submittedName>
</protein>
<dbReference type="EMBL" id="CAADHO010000008">
    <property type="protein sequence ID" value="VFQ46222.1"/>
    <property type="molecule type" value="Genomic_DNA"/>
</dbReference>
<name>A0A4U8YW49_9BACT</name>
<evidence type="ECO:0000259" key="3">
    <source>
        <dbReference type="PROSITE" id="PS50110"/>
    </source>
</evidence>
<dbReference type="Pfam" id="PF13379">
    <property type="entry name" value="NMT1_2"/>
    <property type="match status" value="1"/>
</dbReference>
<dbReference type="PROSITE" id="PS50110">
    <property type="entry name" value="RESPONSE_REGULATORY"/>
    <property type="match status" value="1"/>
</dbReference>
<dbReference type="SUPFAM" id="SSF53850">
    <property type="entry name" value="Periplasmic binding protein-like II"/>
    <property type="match status" value="1"/>
</dbReference>
<dbReference type="RefSeq" id="WP_180143682.1">
    <property type="nucleotide sequence ID" value="NZ_CAADHO010000008.1"/>
</dbReference>
<proteinExistence type="predicted"/>
<accession>A0A4U8YW49</accession>
<dbReference type="Gene3D" id="3.40.50.2300">
    <property type="match status" value="1"/>
</dbReference>
<keyword evidence="1 2" id="KW-0597">Phosphoprotein</keyword>
<dbReference type="AlphaFoldDB" id="A0A4U8YW49"/>
<dbReference type="GO" id="GO:0000160">
    <property type="term" value="P:phosphorelay signal transduction system"/>
    <property type="evidence" value="ECO:0007669"/>
    <property type="project" value="InterPro"/>
</dbReference>
<feature type="domain" description="Response regulatory" evidence="3">
    <location>
        <begin position="8"/>
        <end position="126"/>
    </location>
</feature>
<feature type="modified residue" description="4-aspartylphosphate" evidence="2">
    <location>
        <position position="59"/>
    </location>
</feature>
<evidence type="ECO:0000256" key="2">
    <source>
        <dbReference type="PROSITE-ProRule" id="PRU00169"/>
    </source>
</evidence>
<gene>
    <name evidence="4" type="ORF">MSL71_38850</name>
</gene>
<dbReference type="PANTHER" id="PTHR44591:SF3">
    <property type="entry name" value="RESPONSE REGULATORY DOMAIN-CONTAINING PROTEIN"/>
    <property type="match status" value="1"/>
</dbReference>
<sequence length="468" mass="51477">MSIDMDMNILAVDDSGTMRVMFRQYLEKAGFTKISLAVNGVDALEKLENEGPFDLIISDWNMPTMDGLELLKEVRKREALKTIPFIMATAQGDKTQQEVAREAGSNGHVPKPFDEVELKNAIEKAFAPAEETSSAEKHTPEIRDGKVVIRLGHIQITDHLALGILKHWIDTGEVNPERFILETDRLPGWNPVQEKLETGEVSGAMVLAPIAMDLYAYNVPIKLVLFAHKNGSGFVRSSRYEEGPYSDKADFYKYKVVNIPHKMSIHNMLAHKYLTGLGLKPGVPGQKAINVRFEVVPPVKMPPIMKEDESVGGFIVAEPICTRAASSGLGSMEFVSGGMWPDHPCCVVALRQELIDTAPDAVQELTDLLVKAGRYVSENKKGAAEIALSFLDPEGKLGLSLPVLLQVLGQKNGITMDDLYPSIEDLDKIQNYMYHDMGIGKLIDLNKFVDLRFADKATGRGDAASGAA</sequence>
<dbReference type="Pfam" id="PF00072">
    <property type="entry name" value="Response_reg"/>
    <property type="match status" value="1"/>
</dbReference>
<organism evidence="4 5">
    <name type="scientific">Desulfoluna butyratoxydans</name>
    <dbReference type="NCBI Taxonomy" id="231438"/>
    <lineage>
        <taxon>Bacteria</taxon>
        <taxon>Pseudomonadati</taxon>
        <taxon>Thermodesulfobacteriota</taxon>
        <taxon>Desulfobacteria</taxon>
        <taxon>Desulfobacterales</taxon>
        <taxon>Desulfolunaceae</taxon>
        <taxon>Desulfoluna</taxon>
    </lineage>
</organism>
<dbReference type="InterPro" id="IPR001789">
    <property type="entry name" value="Sig_transdc_resp-reg_receiver"/>
</dbReference>
<evidence type="ECO:0000313" key="4">
    <source>
        <dbReference type="EMBL" id="VFQ46222.1"/>
    </source>
</evidence>
<evidence type="ECO:0000313" key="5">
    <source>
        <dbReference type="Proteomes" id="UP000507962"/>
    </source>
</evidence>
<evidence type="ECO:0000256" key="1">
    <source>
        <dbReference type="ARBA" id="ARBA00022553"/>
    </source>
</evidence>
<reference evidence="4 5" key="1">
    <citation type="submission" date="2019-03" db="EMBL/GenBank/DDBJ databases">
        <authorList>
            <person name="Nijsse B."/>
        </authorList>
    </citation>
    <scope>NUCLEOTIDE SEQUENCE [LARGE SCALE GENOMIC DNA]</scope>
    <source>
        <strain evidence="4">Desulfoluna butyratoxydans MSL71</strain>
    </source>
</reference>
<dbReference type="SUPFAM" id="SSF52172">
    <property type="entry name" value="CheY-like"/>
    <property type="match status" value="1"/>
</dbReference>
<dbReference type="Proteomes" id="UP000507962">
    <property type="component" value="Unassembled WGS sequence"/>
</dbReference>
<dbReference type="InterPro" id="IPR050595">
    <property type="entry name" value="Bact_response_regulator"/>
</dbReference>
<dbReference type="InterPro" id="IPR011006">
    <property type="entry name" value="CheY-like_superfamily"/>
</dbReference>
<keyword evidence="5" id="KW-1185">Reference proteome</keyword>